<sequence>MESLSQSRCEERDNVRQEEPLRITSCVSDINGYFYVAFHPSGVMHDFIKVTFVSGVLDTDTSDQQISDTNANCLVGVQDKWLLQQICLSLKLKVISCVSYAKTG</sequence>
<protein>
    <submittedName>
        <fullName evidence="1">Uncharacterized protein</fullName>
    </submittedName>
</protein>
<evidence type="ECO:0000313" key="1">
    <source>
        <dbReference type="EMBL" id="TKR62765.1"/>
    </source>
</evidence>
<gene>
    <name evidence="1" type="ORF">L596_026683</name>
</gene>
<reference evidence="1 2" key="2">
    <citation type="journal article" date="2019" name="G3 (Bethesda)">
        <title>Hybrid Assembly of the Genome of the Entomopathogenic Nematode Steinernema carpocapsae Identifies the X-Chromosome.</title>
        <authorList>
            <person name="Serra L."/>
            <person name="Macchietto M."/>
            <person name="Macias-Munoz A."/>
            <person name="McGill C.J."/>
            <person name="Rodriguez I.M."/>
            <person name="Rodriguez B."/>
            <person name="Murad R."/>
            <person name="Mortazavi A."/>
        </authorList>
    </citation>
    <scope>NUCLEOTIDE SEQUENCE [LARGE SCALE GENOMIC DNA]</scope>
    <source>
        <strain evidence="1 2">ALL</strain>
    </source>
</reference>
<reference evidence="1 2" key="1">
    <citation type="journal article" date="2015" name="Genome Biol.">
        <title>Comparative genomics of Steinernema reveals deeply conserved gene regulatory networks.</title>
        <authorList>
            <person name="Dillman A.R."/>
            <person name="Macchietto M."/>
            <person name="Porter C.F."/>
            <person name="Rogers A."/>
            <person name="Williams B."/>
            <person name="Antoshechkin I."/>
            <person name="Lee M.M."/>
            <person name="Goodwin Z."/>
            <person name="Lu X."/>
            <person name="Lewis E.E."/>
            <person name="Goodrich-Blair H."/>
            <person name="Stock S.P."/>
            <person name="Adams B.J."/>
            <person name="Sternberg P.W."/>
            <person name="Mortazavi A."/>
        </authorList>
    </citation>
    <scope>NUCLEOTIDE SEQUENCE [LARGE SCALE GENOMIC DNA]</scope>
    <source>
        <strain evidence="1 2">ALL</strain>
    </source>
</reference>
<organism evidence="1 2">
    <name type="scientific">Steinernema carpocapsae</name>
    <name type="common">Entomopathogenic nematode</name>
    <dbReference type="NCBI Taxonomy" id="34508"/>
    <lineage>
        <taxon>Eukaryota</taxon>
        <taxon>Metazoa</taxon>
        <taxon>Ecdysozoa</taxon>
        <taxon>Nematoda</taxon>
        <taxon>Chromadorea</taxon>
        <taxon>Rhabditida</taxon>
        <taxon>Tylenchina</taxon>
        <taxon>Panagrolaimomorpha</taxon>
        <taxon>Strongyloidoidea</taxon>
        <taxon>Steinernematidae</taxon>
        <taxon>Steinernema</taxon>
    </lineage>
</organism>
<evidence type="ECO:0000313" key="2">
    <source>
        <dbReference type="Proteomes" id="UP000298663"/>
    </source>
</evidence>
<keyword evidence="2" id="KW-1185">Reference proteome</keyword>
<comment type="caution">
    <text evidence="1">The sequence shown here is derived from an EMBL/GenBank/DDBJ whole genome shotgun (WGS) entry which is preliminary data.</text>
</comment>
<dbReference type="Proteomes" id="UP000298663">
    <property type="component" value="Unassembled WGS sequence"/>
</dbReference>
<accession>A0A4V6XVP8</accession>
<proteinExistence type="predicted"/>
<dbReference type="AlphaFoldDB" id="A0A4V6XVP8"/>
<name>A0A4V6XVP8_STECR</name>
<dbReference type="EMBL" id="AZBU02000010">
    <property type="protein sequence ID" value="TKR62765.1"/>
    <property type="molecule type" value="Genomic_DNA"/>
</dbReference>